<keyword evidence="7" id="KW-1185">Reference proteome</keyword>
<name>A0ABW5SG42_9FLAO</name>
<reference evidence="7" key="1">
    <citation type="journal article" date="2019" name="Int. J. Syst. Evol. Microbiol.">
        <title>The Global Catalogue of Microorganisms (GCM) 10K type strain sequencing project: providing services to taxonomists for standard genome sequencing and annotation.</title>
        <authorList>
            <consortium name="The Broad Institute Genomics Platform"/>
            <consortium name="The Broad Institute Genome Sequencing Center for Infectious Disease"/>
            <person name="Wu L."/>
            <person name="Ma J."/>
        </authorList>
    </citation>
    <scope>NUCLEOTIDE SEQUENCE [LARGE SCALE GENOMIC DNA]</scope>
    <source>
        <strain evidence="7">KCTC 42255</strain>
    </source>
</reference>
<dbReference type="Proteomes" id="UP001597357">
    <property type="component" value="Unassembled WGS sequence"/>
</dbReference>
<sequence>MSVLDSKIPSGPLADKWTKHKNEINLVNPANKRNIDVIVVGTGLAGGSAAATLAELGYNVKTFCYQDSPRRAHSIAAQGGINASKNYQGDGDSDYRLFYDTVKGGDYRSREANVYRLAEVSGNIIDQCVAQGVPFAREYGGLLDNRSFGGVLVSRTFYAKGQTGQQLLLGAYSAMNRQINRGKIQSFTRHEMMDLVLVDGKARGIIARDMVTGEIQRHSAHAVVLASGGYGNVFFLSTNAMGSNVMAAWRAHKRGAYFANPCYTQIHPTCIPVSGDHQSKLTLMSESLRNDGRIWVPKKKEDAIAIREGRLKPTDLSEEERDYYLERRYPAFGNLVPRDVASRAAKERCDAGFGVNKTGEAVFLDFASAIERYGKEKAFTSGHKNASKEEITRLGKEVVEAKYGNLFQMYQKIVDQNPYETPMMIYPAVHYTMGGLWVDYNLQTTIPGCYAAGEANFSDHGANRLGASALMQGLADGYFVLPYTIGDYLSNDIRTGAISTDLPEFAEAEKNVKDKIDRLMKASGKHSVDHYHKKLGKIMWNKCGMARNAQGLQEALEEIKALREDFWKNVKVTGKAETKNAELEKAGRVADFLELGELFAKDALHRNESCGGHFREEYQTEEGEALRDDENFKYVAAWEYTGDPREAKLHKEDLVFDNIELKTRSYK</sequence>
<accession>A0ABW5SG42</accession>
<evidence type="ECO:0000313" key="7">
    <source>
        <dbReference type="Proteomes" id="UP001597357"/>
    </source>
</evidence>
<dbReference type="NCBIfam" id="NF005749">
    <property type="entry name" value="PRK07573.1"/>
    <property type="match status" value="1"/>
</dbReference>
<dbReference type="SUPFAM" id="SSF51905">
    <property type="entry name" value="FAD/NAD(P)-binding domain"/>
    <property type="match status" value="1"/>
</dbReference>
<dbReference type="InterPro" id="IPR011280">
    <property type="entry name" value="Succ_DH/Fum_Rdt_flav_su"/>
</dbReference>
<dbReference type="EMBL" id="JBHULZ010000041">
    <property type="protein sequence ID" value="MFD2698299.1"/>
    <property type="molecule type" value="Genomic_DNA"/>
</dbReference>
<feature type="domain" description="FAD-dependent oxidoreductase 2 FAD-binding" evidence="4">
    <location>
        <begin position="36"/>
        <end position="470"/>
    </location>
</feature>
<dbReference type="SUPFAM" id="SSF56425">
    <property type="entry name" value="Succinate dehydrogenase/fumarate reductase flavoprotein, catalytic domain"/>
    <property type="match status" value="1"/>
</dbReference>
<dbReference type="PANTHER" id="PTHR11632:SF53">
    <property type="entry name" value="SUCCINATE DEHYDROGENASE FLAVOPROTEIN SUBUNIT"/>
    <property type="match status" value="1"/>
</dbReference>
<dbReference type="NCBIfam" id="TIGR01811">
    <property type="entry name" value="sdhA_Bsu"/>
    <property type="match status" value="1"/>
</dbReference>
<dbReference type="InterPro" id="IPR036188">
    <property type="entry name" value="FAD/NAD-bd_sf"/>
</dbReference>
<dbReference type="Pfam" id="PF02910">
    <property type="entry name" value="Succ_DH_flav_C"/>
    <property type="match status" value="1"/>
</dbReference>
<feature type="domain" description="Fumarate reductase/succinate dehydrogenase flavoprotein-like C-terminal" evidence="5">
    <location>
        <begin position="532"/>
        <end position="666"/>
    </location>
</feature>
<dbReference type="RefSeq" id="WP_147862174.1">
    <property type="nucleotide sequence ID" value="NZ_JBHULZ010000041.1"/>
</dbReference>
<gene>
    <name evidence="6" type="ORF">ACFSQ0_09870</name>
</gene>
<evidence type="ECO:0000259" key="4">
    <source>
        <dbReference type="Pfam" id="PF00890"/>
    </source>
</evidence>
<comment type="cofactor">
    <cofactor evidence="1">
        <name>FAD</name>
        <dbReference type="ChEBI" id="CHEBI:57692"/>
    </cofactor>
</comment>
<dbReference type="InterPro" id="IPR027477">
    <property type="entry name" value="Succ_DH/fumarate_Rdtase_cat_sf"/>
</dbReference>
<evidence type="ECO:0000259" key="5">
    <source>
        <dbReference type="Pfam" id="PF02910"/>
    </source>
</evidence>
<dbReference type="Gene3D" id="3.50.50.60">
    <property type="entry name" value="FAD/NAD(P)-binding domain"/>
    <property type="match status" value="1"/>
</dbReference>
<protein>
    <submittedName>
        <fullName evidence="6">Fumarate reductase/succinate dehydrogenase flavoprotein subunit</fullName>
    </submittedName>
</protein>
<keyword evidence="3" id="KW-0560">Oxidoreductase</keyword>
<dbReference type="Pfam" id="PF00890">
    <property type="entry name" value="FAD_binding_2"/>
    <property type="match status" value="1"/>
</dbReference>
<organism evidence="6 7">
    <name type="scientific">Mesonia sediminis</name>
    <dbReference type="NCBI Taxonomy" id="1703946"/>
    <lineage>
        <taxon>Bacteria</taxon>
        <taxon>Pseudomonadati</taxon>
        <taxon>Bacteroidota</taxon>
        <taxon>Flavobacteriia</taxon>
        <taxon>Flavobacteriales</taxon>
        <taxon>Flavobacteriaceae</taxon>
        <taxon>Mesonia</taxon>
    </lineage>
</organism>
<dbReference type="Gene3D" id="3.90.700.10">
    <property type="entry name" value="Succinate dehydrogenase/fumarate reductase flavoprotein, catalytic domain"/>
    <property type="match status" value="1"/>
</dbReference>
<keyword evidence="2" id="KW-0285">Flavoprotein</keyword>
<dbReference type="PANTHER" id="PTHR11632">
    <property type="entry name" value="SUCCINATE DEHYDROGENASE 2 FLAVOPROTEIN SUBUNIT"/>
    <property type="match status" value="1"/>
</dbReference>
<dbReference type="InterPro" id="IPR037099">
    <property type="entry name" value="Fum_R/Succ_DH_flav-like_C_sf"/>
</dbReference>
<dbReference type="InterPro" id="IPR030664">
    <property type="entry name" value="SdhA/FrdA/AprA"/>
</dbReference>
<evidence type="ECO:0000256" key="2">
    <source>
        <dbReference type="ARBA" id="ARBA00022630"/>
    </source>
</evidence>
<dbReference type="PRINTS" id="PR00368">
    <property type="entry name" value="FADPNR"/>
</dbReference>
<evidence type="ECO:0000256" key="1">
    <source>
        <dbReference type="ARBA" id="ARBA00001974"/>
    </source>
</evidence>
<dbReference type="SUPFAM" id="SSF46977">
    <property type="entry name" value="Succinate dehydrogenase/fumarate reductase flavoprotein C-terminal domain"/>
    <property type="match status" value="1"/>
</dbReference>
<dbReference type="InterPro" id="IPR003953">
    <property type="entry name" value="FAD-dep_OxRdtase_2_FAD-bd"/>
</dbReference>
<dbReference type="PRINTS" id="PR00411">
    <property type="entry name" value="PNDRDTASEI"/>
</dbReference>
<dbReference type="InterPro" id="IPR015939">
    <property type="entry name" value="Fum_Rdtase/Succ_DH_flav-like_C"/>
</dbReference>
<evidence type="ECO:0000313" key="6">
    <source>
        <dbReference type="EMBL" id="MFD2698299.1"/>
    </source>
</evidence>
<comment type="caution">
    <text evidence="6">The sequence shown here is derived from an EMBL/GenBank/DDBJ whole genome shotgun (WGS) entry which is preliminary data.</text>
</comment>
<evidence type="ECO:0000256" key="3">
    <source>
        <dbReference type="ARBA" id="ARBA00023002"/>
    </source>
</evidence>
<dbReference type="Gene3D" id="1.20.58.100">
    <property type="entry name" value="Fumarate reductase/succinate dehydrogenase flavoprotein-like, C-terminal domain"/>
    <property type="match status" value="1"/>
</dbReference>
<proteinExistence type="predicted"/>